<dbReference type="EMBL" id="JACSQL010000007">
    <property type="protein sequence ID" value="MBD7969456.1"/>
    <property type="molecule type" value="Genomic_DNA"/>
</dbReference>
<name>A0ABR8T136_9BACL</name>
<organism evidence="1 2">
    <name type="scientific">Paenibacillus gallinarum</name>
    <dbReference type="NCBI Taxonomy" id="2762232"/>
    <lineage>
        <taxon>Bacteria</taxon>
        <taxon>Bacillati</taxon>
        <taxon>Bacillota</taxon>
        <taxon>Bacilli</taxon>
        <taxon>Bacillales</taxon>
        <taxon>Paenibacillaceae</taxon>
        <taxon>Paenibacillus</taxon>
    </lineage>
</organism>
<proteinExistence type="predicted"/>
<comment type="caution">
    <text evidence="1">The sequence shown here is derived from an EMBL/GenBank/DDBJ whole genome shotgun (WGS) entry which is preliminary data.</text>
</comment>
<gene>
    <name evidence="1" type="ORF">H9647_15420</name>
</gene>
<dbReference type="Proteomes" id="UP000608071">
    <property type="component" value="Unassembled WGS sequence"/>
</dbReference>
<reference evidence="1 2" key="1">
    <citation type="submission" date="2020-08" db="EMBL/GenBank/DDBJ databases">
        <title>A Genomic Blueprint of the Chicken Gut Microbiome.</title>
        <authorList>
            <person name="Gilroy R."/>
            <person name="Ravi A."/>
            <person name="Getino M."/>
            <person name="Pursley I."/>
            <person name="Horton D.L."/>
            <person name="Alikhan N.-F."/>
            <person name="Baker D."/>
            <person name="Gharbi K."/>
            <person name="Hall N."/>
            <person name="Watson M."/>
            <person name="Adriaenssens E.M."/>
            <person name="Foster-Nyarko E."/>
            <person name="Jarju S."/>
            <person name="Secka A."/>
            <person name="Antonio M."/>
            <person name="Oren A."/>
            <person name="Chaudhuri R."/>
            <person name="La Ragione R.M."/>
            <person name="Hildebrand F."/>
            <person name="Pallen M.J."/>
        </authorList>
    </citation>
    <scope>NUCLEOTIDE SEQUENCE [LARGE SCALE GENOMIC DNA]</scope>
    <source>
        <strain evidence="1 2">Sa2BVA9</strain>
    </source>
</reference>
<protein>
    <submittedName>
        <fullName evidence="1">Uncharacterized protein</fullName>
    </submittedName>
</protein>
<sequence length="62" mass="7374">MKFGWRISNEQKRKQSYLGTYFTGIDGNGVLQRFDSIEREAEKIIDEELIDKDRIKKSTNNY</sequence>
<keyword evidence="2" id="KW-1185">Reference proteome</keyword>
<evidence type="ECO:0000313" key="2">
    <source>
        <dbReference type="Proteomes" id="UP000608071"/>
    </source>
</evidence>
<dbReference type="RefSeq" id="WP_191801515.1">
    <property type="nucleotide sequence ID" value="NZ_JACSQL010000007.1"/>
</dbReference>
<evidence type="ECO:0000313" key="1">
    <source>
        <dbReference type="EMBL" id="MBD7969456.1"/>
    </source>
</evidence>
<accession>A0ABR8T136</accession>